<protein>
    <submittedName>
        <fullName evidence="1">Uncharacterized protein</fullName>
    </submittedName>
</protein>
<dbReference type="AlphaFoldDB" id="A0A2H0V849"/>
<dbReference type="SUPFAM" id="SSF52402">
    <property type="entry name" value="Adenine nucleotide alpha hydrolases-like"/>
    <property type="match status" value="1"/>
</dbReference>
<dbReference type="Gene3D" id="3.40.50.620">
    <property type="entry name" value="HUPs"/>
    <property type="match status" value="1"/>
</dbReference>
<gene>
    <name evidence="1" type="ORF">COT93_03260</name>
</gene>
<evidence type="ECO:0000313" key="1">
    <source>
        <dbReference type="EMBL" id="PIR95284.1"/>
    </source>
</evidence>
<dbReference type="Proteomes" id="UP000229972">
    <property type="component" value="Unassembled WGS sequence"/>
</dbReference>
<sequence>MSKEHQFCSVCINPSNLGIINPETGRELVFYQHKEGAIICDICSRMFKDYSLPERAWFDNEFEEFLQANKRILFAYSGGLDSTVVLSKLSPICRKRGIELLTFTINTSVKGQVAKNNIKNVLSYLGILENHFYRDIDGTVHNHPKIIDLVDKPATTLEIYRKCREKNILPCGPICNAMMDGIYREIMAELDFDTLVTGGDTPKKNTLQKYSLYWKKSSGITIFRGGYAFGLSKDINRRYVVDNNIPWIDPRCGGYDTDCLIPGVFFSDGLDNNAQQDLETVIEKYPIILEYLSERVRFGVIDRNEAIERLTKVDIADQSCYLELLTILENKE</sequence>
<accession>A0A2H0V849</accession>
<organism evidence="1 2">
    <name type="scientific">Candidatus Falkowbacteria bacterium CG10_big_fil_rev_8_21_14_0_10_37_18</name>
    <dbReference type="NCBI Taxonomy" id="1974562"/>
    <lineage>
        <taxon>Bacteria</taxon>
        <taxon>Candidatus Falkowiibacteriota</taxon>
    </lineage>
</organism>
<name>A0A2H0V849_9BACT</name>
<dbReference type="InterPro" id="IPR014729">
    <property type="entry name" value="Rossmann-like_a/b/a_fold"/>
</dbReference>
<dbReference type="EMBL" id="PFAL01000030">
    <property type="protein sequence ID" value="PIR95284.1"/>
    <property type="molecule type" value="Genomic_DNA"/>
</dbReference>
<evidence type="ECO:0000313" key="2">
    <source>
        <dbReference type="Proteomes" id="UP000229972"/>
    </source>
</evidence>
<reference evidence="2" key="1">
    <citation type="submission" date="2017-09" db="EMBL/GenBank/DDBJ databases">
        <title>Depth-based differentiation of microbial function through sediment-hosted aquifers and enrichment of novel symbionts in the deep terrestrial subsurface.</title>
        <authorList>
            <person name="Probst A.J."/>
            <person name="Ladd B."/>
            <person name="Jarett J.K."/>
            <person name="Geller-Mcgrath D.E."/>
            <person name="Sieber C.M.K."/>
            <person name="Emerson J.B."/>
            <person name="Anantharaman K."/>
            <person name="Thomas B.C."/>
            <person name="Malmstrom R."/>
            <person name="Stieglmeier M."/>
            <person name="Klingl A."/>
            <person name="Woyke T."/>
            <person name="Ryan C.M."/>
            <person name="Banfield J.F."/>
        </authorList>
    </citation>
    <scope>NUCLEOTIDE SEQUENCE [LARGE SCALE GENOMIC DNA]</scope>
</reference>
<comment type="caution">
    <text evidence="1">The sequence shown here is derived from an EMBL/GenBank/DDBJ whole genome shotgun (WGS) entry which is preliminary data.</text>
</comment>
<proteinExistence type="predicted"/>